<keyword evidence="2" id="KW-1133">Transmembrane helix</keyword>
<feature type="transmembrane region" description="Helical" evidence="2">
    <location>
        <begin position="543"/>
        <end position="567"/>
    </location>
</feature>
<feature type="transmembrane region" description="Helical" evidence="2">
    <location>
        <begin position="326"/>
        <end position="348"/>
    </location>
</feature>
<evidence type="ECO:0000313" key="3">
    <source>
        <dbReference type="EMBL" id="CEL99276.1"/>
    </source>
</evidence>
<gene>
    <name evidence="3" type="ORF">Vbra_2937</name>
</gene>
<dbReference type="VEuPathDB" id="CryptoDB:Vbra_2937"/>
<feature type="transmembrane region" description="Helical" evidence="2">
    <location>
        <begin position="121"/>
        <end position="149"/>
    </location>
</feature>
<proteinExistence type="predicted"/>
<organism evidence="3 4">
    <name type="scientific">Vitrella brassicaformis (strain CCMP3155)</name>
    <dbReference type="NCBI Taxonomy" id="1169540"/>
    <lineage>
        <taxon>Eukaryota</taxon>
        <taxon>Sar</taxon>
        <taxon>Alveolata</taxon>
        <taxon>Colpodellida</taxon>
        <taxon>Vitrellaceae</taxon>
        <taxon>Vitrella</taxon>
    </lineage>
</organism>
<evidence type="ECO:0000256" key="2">
    <source>
        <dbReference type="SAM" id="Phobius"/>
    </source>
</evidence>
<feature type="transmembrane region" description="Helical" evidence="2">
    <location>
        <begin position="169"/>
        <end position="186"/>
    </location>
</feature>
<dbReference type="InParanoid" id="A0A0G4EP98"/>
<feature type="transmembrane region" description="Helical" evidence="2">
    <location>
        <begin position="467"/>
        <end position="486"/>
    </location>
</feature>
<keyword evidence="4" id="KW-1185">Reference proteome</keyword>
<evidence type="ECO:0000256" key="1">
    <source>
        <dbReference type="SAM" id="MobiDB-lite"/>
    </source>
</evidence>
<dbReference type="EMBL" id="CDMY01000277">
    <property type="protein sequence ID" value="CEL99276.1"/>
    <property type="molecule type" value="Genomic_DNA"/>
</dbReference>
<evidence type="ECO:0000313" key="4">
    <source>
        <dbReference type="Proteomes" id="UP000041254"/>
    </source>
</evidence>
<keyword evidence="2" id="KW-0812">Transmembrane</keyword>
<keyword evidence="2" id="KW-0472">Membrane</keyword>
<feature type="transmembrane region" description="Helical" evidence="2">
    <location>
        <begin position="227"/>
        <end position="246"/>
    </location>
</feature>
<feature type="compositionally biased region" description="Basic and acidic residues" evidence="1">
    <location>
        <begin position="22"/>
        <end position="32"/>
    </location>
</feature>
<feature type="transmembrane region" description="Helical" evidence="2">
    <location>
        <begin position="266"/>
        <end position="286"/>
    </location>
</feature>
<feature type="region of interest" description="Disordered" evidence="1">
    <location>
        <begin position="1"/>
        <end position="61"/>
    </location>
</feature>
<evidence type="ECO:0008006" key="5">
    <source>
        <dbReference type="Google" id="ProtNLM"/>
    </source>
</evidence>
<dbReference type="AlphaFoldDB" id="A0A0G4EP98"/>
<dbReference type="Proteomes" id="UP000041254">
    <property type="component" value="Unassembled WGS sequence"/>
</dbReference>
<reference evidence="3 4" key="1">
    <citation type="submission" date="2014-11" db="EMBL/GenBank/DDBJ databases">
        <authorList>
            <person name="Zhu J."/>
            <person name="Qi W."/>
            <person name="Song R."/>
        </authorList>
    </citation>
    <scope>NUCLEOTIDE SEQUENCE [LARGE SCALE GENOMIC DNA]</scope>
</reference>
<feature type="transmembrane region" description="Helical" evidence="2">
    <location>
        <begin position="192"/>
        <end position="215"/>
    </location>
</feature>
<accession>A0A0G4EP98</accession>
<feature type="transmembrane region" description="Helical" evidence="2">
    <location>
        <begin position="501"/>
        <end position="523"/>
    </location>
</feature>
<dbReference type="PhylomeDB" id="A0A0G4EP98"/>
<protein>
    <recommendedName>
        <fullName evidence="5">Transmembrane protein</fullName>
    </recommendedName>
</protein>
<feature type="region of interest" description="Disordered" evidence="1">
    <location>
        <begin position="371"/>
        <end position="400"/>
    </location>
</feature>
<name>A0A0G4EP98_VITBC</name>
<sequence length="594" mass="65955">MMEEGKESTIGAVIVDTEDTAPQEHHVTKLSDESTGATAAVETCSEKGAGDNEAGEEDGQPLRREERELAAMVAEFRLCAGPAASFQEFETRLRYEGGSFVGAVFTPEPFWKTVRRTAKVLVFQMAAAATIAFIWSQTVVFLCFAAILLLMAEGSFRGALHRLRTTWPFLTPTAIVQVGAVVLFHAEDLRPYRIIAVCFNFVVAIVVPVMVFRQVAQTSRTVIRKRLYVLQMGLVVLILMTLSISARSFFLPLIKEVAGGRQEESIAVITWLLTMSPLLALLTALVRSVRDGPAPQTGPAISYPAVAFAVYPRMMQAEMQHLSARILTSLMLASFDLLTDLAIPYLMVVGGMAKRALMQCHVQYLSSDKARRRIQHQHSNETPDTVTGEDTDNTERPNVIKHPPAKLLSRLSTTVMSFYTRSRTSVSTLFSHQSLSSLSSFLDVPTRVVQFKLHPIFLRRLSDQMHAYGLAELTVLILTNASFITLDQVVSPSLPQLLERVAGLLIMALIELVFEGVLFVWLVRSANLPLLRSMAEPGFMRMYVLGLAIGGGVCIFRGGPYFVLYFLSAVDESRYGHIEKTRDFCMYHSTHYID</sequence>